<organism evidence="4 5">
    <name type="scientific">Pseudomonas spirodelae</name>
    <dbReference type="NCBI Taxonomy" id="3101751"/>
    <lineage>
        <taxon>Bacteria</taxon>
        <taxon>Pseudomonadati</taxon>
        <taxon>Pseudomonadota</taxon>
        <taxon>Gammaproteobacteria</taxon>
        <taxon>Pseudomonadales</taxon>
        <taxon>Pseudomonadaceae</taxon>
        <taxon>Pseudomonas</taxon>
    </lineage>
</organism>
<dbReference type="InterPro" id="IPR013424">
    <property type="entry name" value="Ice-binding_C"/>
</dbReference>
<evidence type="ECO:0000259" key="3">
    <source>
        <dbReference type="Pfam" id="PF07589"/>
    </source>
</evidence>
<evidence type="ECO:0000256" key="1">
    <source>
        <dbReference type="SAM" id="Phobius"/>
    </source>
</evidence>
<dbReference type="Proteomes" id="UP001292571">
    <property type="component" value="Unassembled WGS sequence"/>
</dbReference>
<reference evidence="4 5" key="1">
    <citation type="submission" date="2023-12" db="EMBL/GenBank/DDBJ databases">
        <title>Pseudomonas sp. T5W1.</title>
        <authorList>
            <person name="Maltman C."/>
        </authorList>
    </citation>
    <scope>NUCLEOTIDE SEQUENCE [LARGE SCALE GENOMIC DNA]</scope>
    <source>
        <strain evidence="4 5">T5W1</strain>
    </source>
</reference>
<feature type="chain" id="PRO_5045332812" evidence="2">
    <location>
        <begin position="27"/>
        <end position="246"/>
    </location>
</feature>
<proteinExistence type="predicted"/>
<keyword evidence="1" id="KW-0812">Transmembrane</keyword>
<evidence type="ECO:0000313" key="5">
    <source>
        <dbReference type="Proteomes" id="UP001292571"/>
    </source>
</evidence>
<evidence type="ECO:0000313" key="4">
    <source>
        <dbReference type="EMBL" id="MEA1604702.1"/>
    </source>
</evidence>
<name>A0ABU5P4V4_9PSED</name>
<keyword evidence="5" id="KW-1185">Reference proteome</keyword>
<comment type="caution">
    <text evidence="4">The sequence shown here is derived from an EMBL/GenBank/DDBJ whole genome shotgun (WGS) entry which is preliminary data.</text>
</comment>
<gene>
    <name evidence="4" type="ORF">SOP97_02570</name>
</gene>
<keyword evidence="2" id="KW-0732">Signal</keyword>
<feature type="signal peptide" evidence="2">
    <location>
        <begin position="1"/>
        <end position="26"/>
    </location>
</feature>
<protein>
    <submittedName>
        <fullName evidence="4">VPLPA-CTERM sorting domain-containing protein</fullName>
    </submittedName>
</protein>
<dbReference type="EMBL" id="JAYEET010000006">
    <property type="protein sequence ID" value="MEA1604702.1"/>
    <property type="molecule type" value="Genomic_DNA"/>
</dbReference>
<evidence type="ECO:0000256" key="2">
    <source>
        <dbReference type="SAM" id="SignalP"/>
    </source>
</evidence>
<keyword evidence="1" id="KW-0472">Membrane</keyword>
<feature type="domain" description="Ice-binding protein C-terminal" evidence="3">
    <location>
        <begin position="206"/>
        <end position="230"/>
    </location>
</feature>
<keyword evidence="1" id="KW-1133">Transmembrane helix</keyword>
<dbReference type="Pfam" id="PF07589">
    <property type="entry name" value="PEP-CTERM"/>
    <property type="match status" value="1"/>
</dbReference>
<sequence>MKIRVSRTLVAILLCGLATVSHNVMATTMTLQHQGSAYGFLNGNIKADFTPTTWWNPGTWGLETRSASAGGLNMLDTSTGKSLIAWCVDVFTSLSNKFDYTVGSSTQLRNSDALQKLVNQRYSQVSDTRTSAAFQLAIWEIVTDTGGGYSLNNGTFQANGFGNAQALARDWLKLDGANTGNYKISYFYDGILNDKKTSQNLIAISSVPLPGAAVLMLSALGVAGLMGRRRRAAKPLSNAEQSAVAI</sequence>
<feature type="transmembrane region" description="Helical" evidence="1">
    <location>
        <begin position="201"/>
        <end position="226"/>
    </location>
</feature>
<accession>A0ABU5P4V4</accession>
<dbReference type="RefSeq" id="WP_322948129.1">
    <property type="nucleotide sequence ID" value="NZ_JAYEET010000006.1"/>
</dbReference>